<organism evidence="1 2">
    <name type="scientific">Rangifer tarandus platyrhynchus</name>
    <name type="common">Svalbard reindeer</name>
    <dbReference type="NCBI Taxonomy" id="3082113"/>
    <lineage>
        <taxon>Eukaryota</taxon>
        <taxon>Metazoa</taxon>
        <taxon>Chordata</taxon>
        <taxon>Craniata</taxon>
        <taxon>Vertebrata</taxon>
        <taxon>Euteleostomi</taxon>
        <taxon>Mammalia</taxon>
        <taxon>Eutheria</taxon>
        <taxon>Laurasiatheria</taxon>
        <taxon>Artiodactyla</taxon>
        <taxon>Ruminantia</taxon>
        <taxon>Pecora</taxon>
        <taxon>Cervidae</taxon>
        <taxon>Odocoileinae</taxon>
        <taxon>Rangifer</taxon>
    </lineage>
</organism>
<dbReference type="Proteomes" id="UP001162501">
    <property type="component" value="Chromosome 6"/>
</dbReference>
<reference evidence="1" key="1">
    <citation type="submission" date="2023-05" db="EMBL/GenBank/DDBJ databases">
        <authorList>
            <consortium name="ELIXIR-Norway"/>
        </authorList>
    </citation>
    <scope>NUCLEOTIDE SEQUENCE</scope>
</reference>
<name>A0ACB0FFQ8_RANTA</name>
<gene>
    <name evidence="1" type="ORF">MRATA1EN3_LOCUS22805</name>
</gene>
<proteinExistence type="predicted"/>
<protein>
    <submittedName>
        <fullName evidence="1">Uncharacterized protein</fullName>
    </submittedName>
</protein>
<sequence>MLDGLVKHLYVATMVSAARGPGSTKGWWLTLLEGPGYFFLPGCFLEPPLSAPRAVAVKQAPAVAALLIHWLVQQWAPPPSEQLATNFPGSPCDPTFLLSYAPCNVICSIIFWNCFEYSDENFLTLARHIDENATIVSTPCIELYNAFPSLLHYLPGSQNTLFKNMTEQRKFILEKIKEHQESLDLNNPQDFIDYFMIKMEKEKHNKHSEFTMDNLITTVWDVFSAGTETTSLTLRYGLLLLLKHPEVTAKVQEEIDHVVGRNQSPCMQDRNRMPYTDAVVHEIQRYIDLVPSNLPHAATQDVKFREYLIPKCSKEVATAIRGAIILAKLSIVPVQRGYWGNKIGKPHTVPCKVTGRCGSLLVCLIPAPRGTGIVSAPVPKKLLMMASINDCYTSARGCTTTLGNFAKATFDAISKTYSYLTPDLWKETVFIKSPYQEFTEHLVKTHTRVSVQRTQAPAVATT</sequence>
<dbReference type="EMBL" id="OX596090">
    <property type="protein sequence ID" value="CAI9711592.1"/>
    <property type="molecule type" value="Genomic_DNA"/>
</dbReference>
<evidence type="ECO:0000313" key="2">
    <source>
        <dbReference type="Proteomes" id="UP001162501"/>
    </source>
</evidence>
<accession>A0ACB0FFQ8</accession>
<evidence type="ECO:0000313" key="1">
    <source>
        <dbReference type="EMBL" id="CAI9711592.1"/>
    </source>
</evidence>